<dbReference type="GO" id="GO:0005739">
    <property type="term" value="C:mitochondrion"/>
    <property type="evidence" value="ECO:0007669"/>
    <property type="project" value="TreeGrafter"/>
</dbReference>
<keyword evidence="6" id="KW-0539">Nucleus</keyword>
<keyword evidence="4" id="KW-0547">Nucleotide-binding</keyword>
<evidence type="ECO:0000256" key="3">
    <source>
        <dbReference type="ARBA" id="ARBA00022517"/>
    </source>
</evidence>
<dbReference type="GO" id="GO:0005730">
    <property type="term" value="C:nucleolus"/>
    <property type="evidence" value="ECO:0007669"/>
    <property type="project" value="UniProtKB-SubCell"/>
</dbReference>
<comment type="similarity">
    <text evidence="2">Belongs to the TRAFAC class OBG-HflX-like GTPase superfamily. OBG GTPase family.</text>
</comment>
<gene>
    <name evidence="10" type="primary">Gtpbp10</name>
</gene>
<dbReference type="GO" id="GO:0000287">
    <property type="term" value="F:magnesium ion binding"/>
    <property type="evidence" value="ECO:0007669"/>
    <property type="project" value="InterPro"/>
</dbReference>
<dbReference type="PROSITE" id="PS51710">
    <property type="entry name" value="G_OBG"/>
    <property type="match status" value="1"/>
</dbReference>
<accession>A0A6F9DEV2</accession>
<dbReference type="PIRSF" id="PIRSF002401">
    <property type="entry name" value="GTP_bd_Obg/CgtA"/>
    <property type="match status" value="1"/>
</dbReference>
<dbReference type="PANTHER" id="PTHR11702:SF43">
    <property type="entry name" value="GTP-BINDING PROTEIN 10"/>
    <property type="match status" value="1"/>
</dbReference>
<evidence type="ECO:0000256" key="5">
    <source>
        <dbReference type="ARBA" id="ARBA00023134"/>
    </source>
</evidence>
<dbReference type="Pfam" id="PF01018">
    <property type="entry name" value="GTP1_OBG"/>
    <property type="match status" value="1"/>
</dbReference>
<evidence type="ECO:0000256" key="4">
    <source>
        <dbReference type="ARBA" id="ARBA00022741"/>
    </source>
</evidence>
<feature type="domain" description="Obg" evidence="9">
    <location>
        <begin position="15"/>
        <end position="153"/>
    </location>
</feature>
<dbReference type="PROSITE" id="PS51883">
    <property type="entry name" value="OBG"/>
    <property type="match status" value="1"/>
</dbReference>
<feature type="domain" description="OBG-type G" evidence="8">
    <location>
        <begin position="154"/>
        <end position="349"/>
    </location>
</feature>
<proteinExistence type="evidence at transcript level"/>
<comment type="subcellular location">
    <subcellularLocation>
        <location evidence="1">Nucleus</location>
        <location evidence="1">Nucleolus</location>
    </subcellularLocation>
</comment>
<organism evidence="10">
    <name type="scientific">Phallusia mammillata</name>
    <dbReference type="NCBI Taxonomy" id="59560"/>
    <lineage>
        <taxon>Eukaryota</taxon>
        <taxon>Metazoa</taxon>
        <taxon>Chordata</taxon>
        <taxon>Tunicata</taxon>
        <taxon>Ascidiacea</taxon>
        <taxon>Phlebobranchia</taxon>
        <taxon>Ascidiidae</taxon>
        <taxon>Phallusia</taxon>
    </lineage>
</organism>
<dbReference type="SUPFAM" id="SSF82051">
    <property type="entry name" value="Obg GTP-binding protein N-terminal domain"/>
    <property type="match status" value="1"/>
</dbReference>
<dbReference type="Gene3D" id="2.70.210.12">
    <property type="entry name" value="GTP1/OBG domain"/>
    <property type="match status" value="1"/>
</dbReference>
<name>A0A6F9DEV2_9ASCI</name>
<dbReference type="AlphaFoldDB" id="A0A6F9DEV2"/>
<dbReference type="InterPro" id="IPR006169">
    <property type="entry name" value="GTP1_OBG_dom"/>
</dbReference>
<evidence type="ECO:0000259" key="8">
    <source>
        <dbReference type="PROSITE" id="PS51710"/>
    </source>
</evidence>
<evidence type="ECO:0000256" key="7">
    <source>
        <dbReference type="ARBA" id="ARBA00039729"/>
    </source>
</evidence>
<dbReference type="NCBIfam" id="TIGR00231">
    <property type="entry name" value="small_GTP"/>
    <property type="match status" value="1"/>
</dbReference>
<dbReference type="Pfam" id="PF01926">
    <property type="entry name" value="MMR_HSR1"/>
    <property type="match status" value="1"/>
</dbReference>
<dbReference type="InterPro" id="IPR006073">
    <property type="entry name" value="GTP-bd"/>
</dbReference>
<evidence type="ECO:0000256" key="2">
    <source>
        <dbReference type="ARBA" id="ARBA00007699"/>
    </source>
</evidence>
<dbReference type="PANTHER" id="PTHR11702">
    <property type="entry name" value="DEVELOPMENTALLY REGULATED GTP-BINDING PROTEIN-RELATED"/>
    <property type="match status" value="1"/>
</dbReference>
<dbReference type="InterPro" id="IPR005225">
    <property type="entry name" value="Small_GTP-bd"/>
</dbReference>
<dbReference type="Gene3D" id="3.40.50.300">
    <property type="entry name" value="P-loop containing nucleotide triphosphate hydrolases"/>
    <property type="match status" value="1"/>
</dbReference>
<dbReference type="InterPro" id="IPR036726">
    <property type="entry name" value="GTP1_OBG_dom_sf"/>
</dbReference>
<keyword evidence="5" id="KW-0342">GTP-binding</keyword>
<sequence length="385" mass="43092">MVHLTVRTFIRKYNHKFVDKLRVYVRGGSGGISFPSLGGIGGHGGDVYVVAAKDNSTTLRDMKKTYTTQRFIADNGENSSRNKLFGLKGASIYVQVPHGITIVDADENKIIGDILKPEDKLLVATGGKGASSRNNYQQKKGKWRNLWLDMKVIADVGFVGFPNAGKSTLLTALSNATPKVANYPFTTMNPEIGVISYDDFRSIKLADLPGLIEGAFMNKGRGHSFLKHVERTDVILYVVDVNGFQLSPRDDFRNAFETILYLTKELELFDESLLTKDKILAINKMDSENSSDNFEILINQLNNYESHLDTIPKALLPEDKPEFKHIIPISAQEGSGTEELKLRIREVLDKTAFEDNKHLRIENEGNNNDALLDKSNQDNERKLIL</sequence>
<keyword evidence="3" id="KW-0690">Ribosome biogenesis</keyword>
<evidence type="ECO:0000259" key="9">
    <source>
        <dbReference type="PROSITE" id="PS51883"/>
    </source>
</evidence>
<dbReference type="SUPFAM" id="SSF52540">
    <property type="entry name" value="P-loop containing nucleoside triphosphate hydrolases"/>
    <property type="match status" value="1"/>
</dbReference>
<evidence type="ECO:0000256" key="6">
    <source>
        <dbReference type="ARBA" id="ARBA00023242"/>
    </source>
</evidence>
<dbReference type="InterPro" id="IPR027417">
    <property type="entry name" value="P-loop_NTPase"/>
</dbReference>
<evidence type="ECO:0000313" key="10">
    <source>
        <dbReference type="EMBL" id="CAB3251361.1"/>
    </source>
</evidence>
<dbReference type="GO" id="GO:0005525">
    <property type="term" value="F:GTP binding"/>
    <property type="evidence" value="ECO:0007669"/>
    <property type="project" value="UniProtKB-KW"/>
</dbReference>
<protein>
    <recommendedName>
        <fullName evidence="7">GTP-binding protein 10</fullName>
    </recommendedName>
</protein>
<dbReference type="GO" id="GO:0042254">
    <property type="term" value="P:ribosome biogenesis"/>
    <property type="evidence" value="ECO:0007669"/>
    <property type="project" value="UniProtKB-UniRule"/>
</dbReference>
<dbReference type="InterPro" id="IPR045086">
    <property type="entry name" value="OBG_GTPase"/>
</dbReference>
<dbReference type="EMBL" id="LR785646">
    <property type="protein sequence ID" value="CAB3251361.1"/>
    <property type="molecule type" value="mRNA"/>
</dbReference>
<reference evidence="10" key="1">
    <citation type="submission" date="2020-04" db="EMBL/GenBank/DDBJ databases">
        <authorList>
            <person name="Neveu A P."/>
        </authorList>
    </citation>
    <scope>NUCLEOTIDE SEQUENCE</scope>
    <source>
        <tissue evidence="10">Whole embryo</tissue>
    </source>
</reference>
<evidence type="ECO:0000256" key="1">
    <source>
        <dbReference type="ARBA" id="ARBA00004604"/>
    </source>
</evidence>
<dbReference type="InterPro" id="IPR014100">
    <property type="entry name" value="GTP-bd_Obg/CgtA"/>
</dbReference>
<dbReference type="GO" id="GO:0003924">
    <property type="term" value="F:GTPase activity"/>
    <property type="evidence" value="ECO:0007669"/>
    <property type="project" value="InterPro"/>
</dbReference>
<dbReference type="PRINTS" id="PR00326">
    <property type="entry name" value="GTP1OBG"/>
</dbReference>
<dbReference type="CDD" id="cd01898">
    <property type="entry name" value="Obg"/>
    <property type="match status" value="1"/>
</dbReference>
<dbReference type="InterPro" id="IPR031167">
    <property type="entry name" value="G_OBG"/>
</dbReference>